<dbReference type="RefSeq" id="WP_117532614.1">
    <property type="nucleotide sequence ID" value="NZ_QUSM01000006.1"/>
</dbReference>
<dbReference type="InterPro" id="IPR027275">
    <property type="entry name" value="PRC-brl_dom"/>
</dbReference>
<protein>
    <submittedName>
        <fullName evidence="2">YlmC/YmxH family sporulation protein</fullName>
    </submittedName>
</protein>
<organism evidence="2 3">
    <name type="scientific">Anaerofustis stercorihominis</name>
    <dbReference type="NCBI Taxonomy" id="214853"/>
    <lineage>
        <taxon>Bacteria</taxon>
        <taxon>Bacillati</taxon>
        <taxon>Bacillota</taxon>
        <taxon>Clostridia</taxon>
        <taxon>Eubacteriales</taxon>
        <taxon>Eubacteriaceae</taxon>
        <taxon>Anaerofustis</taxon>
    </lineage>
</organism>
<dbReference type="AlphaFoldDB" id="A0A3E3DWJ6"/>
<evidence type="ECO:0000313" key="2">
    <source>
        <dbReference type="EMBL" id="RGD73339.1"/>
    </source>
</evidence>
<dbReference type="NCBIfam" id="TIGR02888">
    <property type="entry name" value="spore_YlmC_YmxH"/>
    <property type="match status" value="1"/>
</dbReference>
<accession>A0A3E3DWJ6</accession>
<dbReference type="Proteomes" id="UP000261212">
    <property type="component" value="Unassembled WGS sequence"/>
</dbReference>
<name>A0A3E3DWJ6_9FIRM</name>
<dbReference type="Gene3D" id="2.30.30.240">
    <property type="entry name" value="PRC-barrel domain"/>
    <property type="match status" value="1"/>
</dbReference>
<dbReference type="InterPro" id="IPR014238">
    <property type="entry name" value="Spore_YlmC/YmxH"/>
</dbReference>
<dbReference type="EMBL" id="QUSM01000006">
    <property type="protein sequence ID" value="RGD73339.1"/>
    <property type="molecule type" value="Genomic_DNA"/>
</dbReference>
<evidence type="ECO:0000313" key="3">
    <source>
        <dbReference type="Proteomes" id="UP000261212"/>
    </source>
</evidence>
<gene>
    <name evidence="2" type="ORF">DW687_09875</name>
</gene>
<dbReference type="SUPFAM" id="SSF50346">
    <property type="entry name" value="PRC-barrel domain"/>
    <property type="match status" value="1"/>
</dbReference>
<proteinExistence type="predicted"/>
<dbReference type="InterPro" id="IPR011033">
    <property type="entry name" value="PRC_barrel-like_sf"/>
</dbReference>
<dbReference type="Pfam" id="PF05239">
    <property type="entry name" value="PRC"/>
    <property type="match status" value="1"/>
</dbReference>
<dbReference type="PANTHER" id="PTHR40061">
    <property type="entry name" value="SPORULATION PROTEIN YLMC-RELATED"/>
    <property type="match status" value="1"/>
</dbReference>
<evidence type="ECO:0000259" key="1">
    <source>
        <dbReference type="Pfam" id="PF05239"/>
    </source>
</evidence>
<feature type="domain" description="PRC-barrel" evidence="1">
    <location>
        <begin position="3"/>
        <end position="76"/>
    </location>
</feature>
<sequence length="79" mass="8916">MNLEELKNRIIVNINNGEKLGVLGNCDLKIDEKQGKIEAVLIPQGKARKFFSGEVEYLTIPWDSIVKIGMDTIMVNLEK</sequence>
<comment type="caution">
    <text evidence="2">The sequence shown here is derived from an EMBL/GenBank/DDBJ whole genome shotgun (WGS) entry which is preliminary data.</text>
</comment>
<dbReference type="PANTHER" id="PTHR40061:SF1">
    <property type="entry name" value="SPORULATION PROTEIN YLMC-RELATED"/>
    <property type="match status" value="1"/>
</dbReference>
<reference evidence="2 3" key="1">
    <citation type="submission" date="2018-08" db="EMBL/GenBank/DDBJ databases">
        <title>A genome reference for cultivated species of the human gut microbiota.</title>
        <authorList>
            <person name="Zou Y."/>
            <person name="Xue W."/>
            <person name="Luo G."/>
        </authorList>
    </citation>
    <scope>NUCLEOTIDE SEQUENCE [LARGE SCALE GENOMIC DNA]</scope>
    <source>
        <strain evidence="2 3">AM25-6</strain>
    </source>
</reference>